<keyword evidence="3" id="KW-0812">Transmembrane</keyword>
<dbReference type="Proteomes" id="UP000256661">
    <property type="component" value="Unassembled WGS sequence"/>
</dbReference>
<gene>
    <name evidence="4" type="ORF">DFJ69_3291</name>
</gene>
<accession>A0A3D9SPB8</accession>
<organism evidence="4 5">
    <name type="scientific">Thermomonospora umbrina</name>
    <dbReference type="NCBI Taxonomy" id="111806"/>
    <lineage>
        <taxon>Bacteria</taxon>
        <taxon>Bacillati</taxon>
        <taxon>Actinomycetota</taxon>
        <taxon>Actinomycetes</taxon>
        <taxon>Streptosporangiales</taxon>
        <taxon>Thermomonosporaceae</taxon>
        <taxon>Thermomonospora</taxon>
    </lineage>
</organism>
<comment type="caution">
    <text evidence="4">The sequence shown here is derived from an EMBL/GenBank/DDBJ whole genome shotgun (WGS) entry which is preliminary data.</text>
</comment>
<proteinExistence type="predicted"/>
<dbReference type="GO" id="GO:0016020">
    <property type="term" value="C:membrane"/>
    <property type="evidence" value="ECO:0007669"/>
    <property type="project" value="UniProtKB-SubCell"/>
</dbReference>
<evidence type="ECO:0000256" key="1">
    <source>
        <dbReference type="ARBA" id="ARBA00004370"/>
    </source>
</evidence>
<evidence type="ECO:0000313" key="5">
    <source>
        <dbReference type="Proteomes" id="UP000256661"/>
    </source>
</evidence>
<evidence type="ECO:0000256" key="3">
    <source>
        <dbReference type="SAM" id="Phobius"/>
    </source>
</evidence>
<dbReference type="EMBL" id="QTTT01000001">
    <property type="protein sequence ID" value="REE97816.1"/>
    <property type="molecule type" value="Genomic_DNA"/>
</dbReference>
<feature type="transmembrane region" description="Helical" evidence="3">
    <location>
        <begin position="17"/>
        <end position="34"/>
    </location>
</feature>
<comment type="subcellular location">
    <subcellularLocation>
        <location evidence="1">Membrane</location>
    </subcellularLocation>
</comment>
<keyword evidence="5" id="KW-1185">Reference proteome</keyword>
<evidence type="ECO:0000256" key="2">
    <source>
        <dbReference type="ARBA" id="ARBA00023136"/>
    </source>
</evidence>
<dbReference type="RefSeq" id="WP_211328634.1">
    <property type="nucleotide sequence ID" value="NZ_QTTT01000001.1"/>
</dbReference>
<name>A0A3D9SPB8_9ACTN</name>
<protein>
    <submittedName>
        <fullName evidence="4">Mce-associated membrane protein</fullName>
    </submittedName>
</protein>
<keyword evidence="2 3" id="KW-0472">Membrane</keyword>
<dbReference type="PANTHER" id="PTHR37042:SF4">
    <property type="entry name" value="OUTER MEMBRANE PROTEIN RV1973"/>
    <property type="match status" value="1"/>
</dbReference>
<sequence>MVAQSVSAAGARLGRPVALGAITVVLGGFGFWAYQQASDLSDSPAGRNAALADNARTSEVKGQVTEVVNTAFSYNYADIPKTERAVKDMLTGKAVAQYTTMFAEVRRAAPEQKLVLTTTVTDSAVTSLQGDRARLLVFADQRNTRTTDGKTSYDGAMLAVDAVHEGGRWKISNIDTFGGS</sequence>
<dbReference type="AlphaFoldDB" id="A0A3D9SPB8"/>
<keyword evidence="3" id="KW-1133">Transmembrane helix</keyword>
<reference evidence="4 5" key="1">
    <citation type="submission" date="2018-08" db="EMBL/GenBank/DDBJ databases">
        <title>Sequencing the genomes of 1000 actinobacteria strains.</title>
        <authorList>
            <person name="Klenk H.-P."/>
        </authorList>
    </citation>
    <scope>NUCLEOTIDE SEQUENCE [LARGE SCALE GENOMIC DNA]</scope>
    <source>
        <strain evidence="4 5">DSM 43927</strain>
    </source>
</reference>
<dbReference type="PANTHER" id="PTHR37042">
    <property type="entry name" value="OUTER MEMBRANE PROTEIN RV1973"/>
    <property type="match status" value="1"/>
</dbReference>
<evidence type="ECO:0000313" key="4">
    <source>
        <dbReference type="EMBL" id="REE97816.1"/>
    </source>
</evidence>